<dbReference type="Pfam" id="PF05962">
    <property type="entry name" value="HutD"/>
    <property type="match status" value="1"/>
</dbReference>
<reference evidence="1 2" key="1">
    <citation type="submission" date="2023-07" db="EMBL/GenBank/DDBJ databases">
        <title>Sorghum-associated microbial communities from plants grown in Nebraska, USA.</title>
        <authorList>
            <person name="Schachtman D."/>
        </authorList>
    </citation>
    <scope>NUCLEOTIDE SEQUENCE [LARGE SCALE GENOMIC DNA]</scope>
    <source>
        <strain evidence="1 2">BE313</strain>
    </source>
</reference>
<dbReference type="InterPro" id="IPR010282">
    <property type="entry name" value="Uncharacterised_HutD/Ves"/>
</dbReference>
<accession>A0ABU2CFV2</accession>
<dbReference type="CDD" id="cd20293">
    <property type="entry name" value="cupin_HutD_N"/>
    <property type="match status" value="1"/>
</dbReference>
<dbReference type="RefSeq" id="WP_310377109.1">
    <property type="nucleotide sequence ID" value="NZ_JAVDXT010000007.1"/>
</dbReference>
<sequence length="189" mass="20295">MIHSFDTAALPATPWKNGGGTTREIVCQPAGASMDSFDWRVSIARIAQAGPFSAFPGVDRVIMLLDGDGVRLHAPGIDHALDTPGQPFAFSGDVALDCDLLGGASTDFNVMTRRNRLRAEVQVLNAARQIPASTQGLLLVLRGAWHLQCGAHDFRCASGNGLWWDASTNWQGTPLEAHAQLVWVGLHDL</sequence>
<protein>
    <submittedName>
        <fullName evidence="1">Environmental stress-induced protein Ves</fullName>
    </submittedName>
</protein>
<dbReference type="InterPro" id="IPR014710">
    <property type="entry name" value="RmlC-like_jellyroll"/>
</dbReference>
<dbReference type="Proteomes" id="UP001180487">
    <property type="component" value="Unassembled WGS sequence"/>
</dbReference>
<keyword evidence="2" id="KW-1185">Reference proteome</keyword>
<dbReference type="PANTHER" id="PTHR37943:SF1">
    <property type="entry name" value="PROTEIN VES"/>
    <property type="match status" value="1"/>
</dbReference>
<dbReference type="SUPFAM" id="SSF51182">
    <property type="entry name" value="RmlC-like cupins"/>
    <property type="match status" value="1"/>
</dbReference>
<organism evidence="1 2">
    <name type="scientific">Rhodoferax ferrireducens</name>
    <dbReference type="NCBI Taxonomy" id="192843"/>
    <lineage>
        <taxon>Bacteria</taxon>
        <taxon>Pseudomonadati</taxon>
        <taxon>Pseudomonadota</taxon>
        <taxon>Betaproteobacteria</taxon>
        <taxon>Burkholderiales</taxon>
        <taxon>Comamonadaceae</taxon>
        <taxon>Rhodoferax</taxon>
    </lineage>
</organism>
<dbReference type="InterPro" id="IPR011051">
    <property type="entry name" value="RmlC_Cupin_sf"/>
</dbReference>
<proteinExistence type="predicted"/>
<dbReference type="EMBL" id="JAVDXT010000007">
    <property type="protein sequence ID" value="MDR7380231.1"/>
    <property type="molecule type" value="Genomic_DNA"/>
</dbReference>
<dbReference type="Gene3D" id="2.60.120.10">
    <property type="entry name" value="Jelly Rolls"/>
    <property type="match status" value="1"/>
</dbReference>
<dbReference type="PANTHER" id="PTHR37943">
    <property type="entry name" value="PROTEIN VES"/>
    <property type="match status" value="1"/>
</dbReference>
<evidence type="ECO:0000313" key="1">
    <source>
        <dbReference type="EMBL" id="MDR7380231.1"/>
    </source>
</evidence>
<comment type="caution">
    <text evidence="1">The sequence shown here is derived from an EMBL/GenBank/DDBJ whole genome shotgun (WGS) entry which is preliminary data.</text>
</comment>
<name>A0ABU2CFV2_9BURK</name>
<gene>
    <name evidence="1" type="ORF">J2X19_004933</name>
</gene>
<evidence type="ECO:0000313" key="2">
    <source>
        <dbReference type="Proteomes" id="UP001180487"/>
    </source>
</evidence>